<comment type="caution">
    <text evidence="1">The sequence shown here is derived from an EMBL/GenBank/DDBJ whole genome shotgun (WGS) entry which is preliminary data.</text>
</comment>
<accession>A0ABT1QFW6</accession>
<reference evidence="1 2" key="1">
    <citation type="submission" date="2022-07" db="EMBL/GenBank/DDBJ databases">
        <title>Degradation activity of malathion, p-nitrophenol and potential low-temperature adaptation strategy of Rhodococcus sp. FXJ9.536.</title>
        <authorList>
            <person name="Huang J."/>
            <person name="Huang Y."/>
        </authorList>
    </citation>
    <scope>NUCLEOTIDE SEQUENCE [LARGE SCALE GENOMIC DNA]</scope>
    <source>
        <strain evidence="1 2">FXJ9.536</strain>
    </source>
</reference>
<evidence type="ECO:0000313" key="2">
    <source>
        <dbReference type="Proteomes" id="UP001524501"/>
    </source>
</evidence>
<dbReference type="RefSeq" id="WP_255968665.1">
    <property type="nucleotide sequence ID" value="NZ_JANFQF010000009.1"/>
</dbReference>
<keyword evidence="2" id="KW-1185">Reference proteome</keyword>
<gene>
    <name evidence="1" type="ORF">NOF53_12490</name>
</gene>
<organism evidence="1 2">
    <name type="scientific">Rhodococcus tibetensis</name>
    <dbReference type="NCBI Taxonomy" id="2965064"/>
    <lineage>
        <taxon>Bacteria</taxon>
        <taxon>Bacillati</taxon>
        <taxon>Actinomycetota</taxon>
        <taxon>Actinomycetes</taxon>
        <taxon>Mycobacteriales</taxon>
        <taxon>Nocardiaceae</taxon>
        <taxon>Rhodococcus</taxon>
    </lineage>
</organism>
<proteinExistence type="predicted"/>
<sequence>MTRDEVTGLLSKDVPLRERVLWTMLYETAARADKLLLLDIPDLDTANRCSR</sequence>
<name>A0ABT1QFW6_9NOCA</name>
<dbReference type="EMBL" id="JANFQF010000009">
    <property type="protein sequence ID" value="MCQ4119980.1"/>
    <property type="molecule type" value="Genomic_DNA"/>
</dbReference>
<evidence type="ECO:0000313" key="1">
    <source>
        <dbReference type="EMBL" id="MCQ4119980.1"/>
    </source>
</evidence>
<protein>
    <submittedName>
        <fullName evidence="1">Uncharacterized protein</fullName>
    </submittedName>
</protein>
<dbReference type="Proteomes" id="UP001524501">
    <property type="component" value="Unassembled WGS sequence"/>
</dbReference>